<keyword evidence="1" id="KW-0802">TPR repeat</keyword>
<evidence type="ECO:0000313" key="3">
    <source>
        <dbReference type="Proteomes" id="UP000055854"/>
    </source>
</evidence>
<dbReference type="RefSeq" id="WP_003477235.1">
    <property type="nucleotide sequence ID" value="NZ_CP074365.1"/>
</dbReference>
<dbReference type="GO" id="GO:0016757">
    <property type="term" value="F:glycosyltransferase activity"/>
    <property type="evidence" value="ECO:0007669"/>
    <property type="project" value="UniProtKB-KW"/>
</dbReference>
<name>A0A109HNT7_XANCT</name>
<keyword evidence="2" id="KW-0808">Transferase</keyword>
<reference evidence="2 3" key="1">
    <citation type="submission" date="2015-11" db="EMBL/GenBank/DDBJ databases">
        <title>Long Read and Single Molecule DNA Sequencing Simplifies Genome Assembly and TAL Effector Gene Analysis of Xanthomonas translucens.</title>
        <authorList>
            <person name="Peng Z."/>
            <person name="Hu Y."/>
            <person name="Xie J."/>
            <person name="Potnis N."/>
            <person name="Akhunova A."/>
            <person name="Jones J."/>
            <person name="Liu Z."/>
            <person name="White F."/>
            <person name="Liu S."/>
        </authorList>
    </citation>
    <scope>NUCLEOTIDE SEQUENCE [LARGE SCALE GENOMIC DNA]</scope>
    <source>
        <strain evidence="2 3">B1</strain>
    </source>
</reference>
<dbReference type="InterPro" id="IPR019734">
    <property type="entry name" value="TPR_rpt"/>
</dbReference>
<keyword evidence="2" id="KW-0328">Glycosyltransferase</keyword>
<dbReference type="PROSITE" id="PS50005">
    <property type="entry name" value="TPR"/>
    <property type="match status" value="2"/>
</dbReference>
<evidence type="ECO:0000256" key="1">
    <source>
        <dbReference type="PROSITE-ProRule" id="PRU00339"/>
    </source>
</evidence>
<gene>
    <name evidence="2" type="ORF">ATB53_11945</name>
</gene>
<dbReference type="Pfam" id="PF13414">
    <property type="entry name" value="TPR_11"/>
    <property type="match status" value="1"/>
</dbReference>
<dbReference type="InterPro" id="IPR011990">
    <property type="entry name" value="TPR-like_helical_dom_sf"/>
</dbReference>
<accession>A0A109HNT7</accession>
<dbReference type="Proteomes" id="UP000055854">
    <property type="component" value="Unassembled WGS sequence"/>
</dbReference>
<sequence>MEIDHDRQSLARARALVDAAMRDPECWPAHLAQAEALLMAASASAPDDTAALTCLGAVLCDLAKYRQAAEALQRAVRLRSDDRNTYFNLGIALLNSGKRRQAMQRFRQAASRRASAATWEAYFDPHAQ</sequence>
<dbReference type="SUPFAM" id="SSF48452">
    <property type="entry name" value="TPR-like"/>
    <property type="match status" value="1"/>
</dbReference>
<dbReference type="EMBL" id="LNTA01000063">
    <property type="protein sequence ID" value="KWV15401.1"/>
    <property type="molecule type" value="Genomic_DNA"/>
</dbReference>
<organism evidence="2 3">
    <name type="scientific">Xanthomonas campestris pv. translucens</name>
    <dbReference type="NCBI Taxonomy" id="343"/>
    <lineage>
        <taxon>Bacteria</taxon>
        <taxon>Pseudomonadati</taxon>
        <taxon>Pseudomonadota</taxon>
        <taxon>Gammaproteobacteria</taxon>
        <taxon>Lysobacterales</taxon>
        <taxon>Lysobacteraceae</taxon>
        <taxon>Xanthomonas</taxon>
        <taxon>Xanthomonas translucens group</taxon>
    </lineage>
</organism>
<feature type="repeat" description="TPR" evidence="1">
    <location>
        <begin position="83"/>
        <end position="116"/>
    </location>
</feature>
<protein>
    <submittedName>
        <fullName evidence="2">UDP-N-acetylglucosamine-peptide N-acetylglucosaminyltransferase</fullName>
    </submittedName>
</protein>
<comment type="caution">
    <text evidence="2">The sequence shown here is derived from an EMBL/GenBank/DDBJ whole genome shotgun (WGS) entry which is preliminary data.</text>
</comment>
<dbReference type="AlphaFoldDB" id="A0A109HNT7"/>
<feature type="repeat" description="TPR" evidence="1">
    <location>
        <begin position="49"/>
        <end position="82"/>
    </location>
</feature>
<proteinExistence type="predicted"/>
<dbReference type="Gene3D" id="1.25.40.10">
    <property type="entry name" value="Tetratricopeptide repeat domain"/>
    <property type="match status" value="1"/>
</dbReference>
<evidence type="ECO:0000313" key="2">
    <source>
        <dbReference type="EMBL" id="KWV15401.1"/>
    </source>
</evidence>
<dbReference type="SMART" id="SM00028">
    <property type="entry name" value="TPR"/>
    <property type="match status" value="2"/>
</dbReference>